<dbReference type="EMBL" id="MVDE01000033">
    <property type="protein sequence ID" value="PKQ62683.1"/>
    <property type="molecule type" value="Genomic_DNA"/>
</dbReference>
<dbReference type="Proteomes" id="UP000233618">
    <property type="component" value="Unassembled WGS sequence"/>
</dbReference>
<dbReference type="NCBIfam" id="TIGR01730">
    <property type="entry name" value="RND_mfp"/>
    <property type="match status" value="1"/>
</dbReference>
<feature type="domain" description="Multidrug resistance protein MdtA-like barrel-sandwich hybrid" evidence="3">
    <location>
        <begin position="60"/>
        <end position="198"/>
    </location>
</feature>
<sequence>MMKKKFIYIGSVVVILAIGFFISRSLGSNKKSITVETAKIEKGTISNTITATGTLEAVKTVEVGTQVSGVIEKIFVDFNSQVKKGQLLALLDETPLLAQLEQSKSSVDQAEAQVKYQKATFERYKALIDKKLIAQSDFDLAEYDYSNALAGLNNAKSVYNKNKINWSYARIYSPIDGIILERAVDEGQTVAASFSTPTLFTIANDLTQMRVEANIDEADIGQVRNGQRIEFTVDAFPLKKFSGSVTEIRLQPVESSNVITYTVIINAPNPEKILMPGMTANATFFVTEAKDILLVPAKAIRFKPDPAAVENYNESVLGGNEQIGERPESELRQGNAEFQKSDGEGQIVWVKQGGIIHLQNVIVGVTDEINYEVVSGLKEGDEVVVSMNTESAAQSTSAPAASQSPFMPQRPGGNKKSVK</sequence>
<dbReference type="InterPro" id="IPR058792">
    <property type="entry name" value="Beta-barrel_RND_2"/>
</dbReference>
<feature type="region of interest" description="Disordered" evidence="2">
    <location>
        <begin position="388"/>
        <end position="419"/>
    </location>
</feature>
<dbReference type="InterPro" id="IPR058625">
    <property type="entry name" value="MdtA-like_BSH"/>
</dbReference>
<comment type="similarity">
    <text evidence="1">Belongs to the membrane fusion protein (MFP) (TC 8.A.1) family.</text>
</comment>
<feature type="compositionally biased region" description="Low complexity" evidence="2">
    <location>
        <begin position="391"/>
        <end position="405"/>
    </location>
</feature>
<dbReference type="InterPro" id="IPR006143">
    <property type="entry name" value="RND_pump_MFP"/>
</dbReference>
<dbReference type="SUPFAM" id="SSF111369">
    <property type="entry name" value="HlyD-like secretion proteins"/>
    <property type="match status" value="1"/>
</dbReference>
<dbReference type="Pfam" id="PF25954">
    <property type="entry name" value="Beta-barrel_RND_2"/>
    <property type="match status" value="1"/>
</dbReference>
<dbReference type="PANTHER" id="PTHR30469">
    <property type="entry name" value="MULTIDRUG RESISTANCE PROTEIN MDTA"/>
    <property type="match status" value="1"/>
</dbReference>
<name>A0A2N3HXC7_9BACT</name>
<comment type="caution">
    <text evidence="5">The sequence shown here is derived from an EMBL/GenBank/DDBJ whole genome shotgun (WGS) entry which is preliminary data.</text>
</comment>
<proteinExistence type="inferred from homology"/>
<dbReference type="Gene3D" id="2.40.420.20">
    <property type="match status" value="1"/>
</dbReference>
<dbReference type="GO" id="GO:1990281">
    <property type="term" value="C:efflux pump complex"/>
    <property type="evidence" value="ECO:0007669"/>
    <property type="project" value="TreeGrafter"/>
</dbReference>
<dbReference type="PANTHER" id="PTHR30469:SF33">
    <property type="entry name" value="SLR1207 PROTEIN"/>
    <property type="match status" value="1"/>
</dbReference>
<evidence type="ECO:0000259" key="4">
    <source>
        <dbReference type="Pfam" id="PF25954"/>
    </source>
</evidence>
<evidence type="ECO:0000313" key="5">
    <source>
        <dbReference type="EMBL" id="PKQ62683.1"/>
    </source>
</evidence>
<feature type="domain" description="CusB-like beta-barrel" evidence="4">
    <location>
        <begin position="211"/>
        <end position="284"/>
    </location>
</feature>
<dbReference type="Pfam" id="PF25917">
    <property type="entry name" value="BSH_RND"/>
    <property type="match status" value="1"/>
</dbReference>
<gene>
    <name evidence="5" type="ORF">BZG01_17045</name>
</gene>
<dbReference type="GO" id="GO:0015562">
    <property type="term" value="F:efflux transmembrane transporter activity"/>
    <property type="evidence" value="ECO:0007669"/>
    <property type="project" value="TreeGrafter"/>
</dbReference>
<evidence type="ECO:0000313" key="6">
    <source>
        <dbReference type="Proteomes" id="UP000233618"/>
    </source>
</evidence>
<evidence type="ECO:0000256" key="2">
    <source>
        <dbReference type="SAM" id="MobiDB-lite"/>
    </source>
</evidence>
<keyword evidence="6" id="KW-1185">Reference proteome</keyword>
<evidence type="ECO:0000259" key="3">
    <source>
        <dbReference type="Pfam" id="PF25917"/>
    </source>
</evidence>
<reference evidence="5 6" key="1">
    <citation type="journal article" date="2017" name="Front. Microbiol.">
        <title>Labilibaculum manganireducens gen. nov., sp. nov. and Labilibaculum filiforme sp. nov., Novel Bacteroidetes Isolated from Subsurface Sediments of the Baltic Sea.</title>
        <authorList>
            <person name="Vandieken V."/>
            <person name="Marshall I.P."/>
            <person name="Niemann H."/>
            <person name="Engelen B."/>
            <person name="Cypionka H."/>
        </authorList>
    </citation>
    <scope>NUCLEOTIDE SEQUENCE [LARGE SCALE GENOMIC DNA]</scope>
    <source>
        <strain evidence="5 6">59.10-2M</strain>
    </source>
</reference>
<evidence type="ECO:0000256" key="1">
    <source>
        <dbReference type="ARBA" id="ARBA00009477"/>
    </source>
</evidence>
<dbReference type="Gene3D" id="1.10.287.470">
    <property type="entry name" value="Helix hairpin bin"/>
    <property type="match status" value="1"/>
</dbReference>
<dbReference type="Gene3D" id="2.40.30.170">
    <property type="match status" value="1"/>
</dbReference>
<dbReference type="Gene3D" id="2.40.50.100">
    <property type="match status" value="1"/>
</dbReference>
<protein>
    <submittedName>
        <fullName evidence="5">Uncharacterized protein</fullName>
    </submittedName>
</protein>
<dbReference type="AlphaFoldDB" id="A0A2N3HXC7"/>
<organism evidence="5 6">
    <name type="scientific">Labilibaculum manganireducens</name>
    <dbReference type="NCBI Taxonomy" id="1940525"/>
    <lineage>
        <taxon>Bacteria</taxon>
        <taxon>Pseudomonadati</taxon>
        <taxon>Bacteroidota</taxon>
        <taxon>Bacteroidia</taxon>
        <taxon>Marinilabiliales</taxon>
        <taxon>Marinifilaceae</taxon>
        <taxon>Labilibaculum</taxon>
    </lineage>
</organism>
<accession>A0A2N3HXC7</accession>